<dbReference type="Proteomes" id="UP001168613">
    <property type="component" value="Unassembled WGS sequence"/>
</dbReference>
<evidence type="ECO:0000313" key="9">
    <source>
        <dbReference type="Proteomes" id="UP001168613"/>
    </source>
</evidence>
<evidence type="ECO:0000256" key="1">
    <source>
        <dbReference type="ARBA" id="ARBA00004651"/>
    </source>
</evidence>
<evidence type="ECO:0000256" key="2">
    <source>
        <dbReference type="ARBA" id="ARBA00022475"/>
    </source>
</evidence>
<dbReference type="InterPro" id="IPR020846">
    <property type="entry name" value="MFS_dom"/>
</dbReference>
<keyword evidence="2" id="KW-1003">Cell membrane</keyword>
<dbReference type="PANTHER" id="PTHR43124:SF3">
    <property type="entry name" value="CHLORAMPHENICOL EFFLUX PUMP RV0191"/>
    <property type="match status" value="1"/>
</dbReference>
<comment type="caution">
    <text evidence="8">The sequence shown here is derived from an EMBL/GenBank/DDBJ whole genome shotgun (WGS) entry which is preliminary data.</text>
</comment>
<dbReference type="SUPFAM" id="SSF103473">
    <property type="entry name" value="MFS general substrate transporter"/>
    <property type="match status" value="1"/>
</dbReference>
<dbReference type="PANTHER" id="PTHR43124">
    <property type="entry name" value="PURINE EFFLUX PUMP PBUE"/>
    <property type="match status" value="1"/>
</dbReference>
<keyword evidence="5 6" id="KW-0472">Membrane</keyword>
<feature type="transmembrane region" description="Helical" evidence="6">
    <location>
        <begin position="209"/>
        <end position="229"/>
    </location>
</feature>
<dbReference type="InterPro" id="IPR050189">
    <property type="entry name" value="MFS_Efflux_Transporters"/>
</dbReference>
<feature type="transmembrane region" description="Helical" evidence="6">
    <location>
        <begin position="433"/>
        <end position="453"/>
    </location>
</feature>
<feature type="transmembrane region" description="Helical" evidence="6">
    <location>
        <begin position="489"/>
        <end position="512"/>
    </location>
</feature>
<comment type="subcellular location">
    <subcellularLocation>
        <location evidence="1">Cell membrane</location>
        <topology evidence="1">Multi-pass membrane protein</topology>
    </subcellularLocation>
</comment>
<dbReference type="Pfam" id="PF07690">
    <property type="entry name" value="MFS_1"/>
    <property type="match status" value="1"/>
</dbReference>
<feature type="transmembrane region" description="Helical" evidence="6">
    <location>
        <begin position="178"/>
        <end position="197"/>
    </location>
</feature>
<gene>
    <name evidence="8" type="ORF">LMS43_02140</name>
</gene>
<dbReference type="EMBL" id="JAJHNU010000001">
    <property type="protein sequence ID" value="MDN4120081.1"/>
    <property type="molecule type" value="Genomic_DNA"/>
</dbReference>
<feature type="domain" description="Major facilitator superfamily (MFS) profile" evidence="7">
    <location>
        <begin position="346"/>
        <end position="789"/>
    </location>
</feature>
<evidence type="ECO:0000256" key="5">
    <source>
        <dbReference type="ARBA" id="ARBA00023136"/>
    </source>
</evidence>
<evidence type="ECO:0000256" key="3">
    <source>
        <dbReference type="ARBA" id="ARBA00022692"/>
    </source>
</evidence>
<feature type="transmembrane region" description="Helical" evidence="6">
    <location>
        <begin position="601"/>
        <end position="622"/>
    </location>
</feature>
<dbReference type="InterPro" id="IPR036259">
    <property type="entry name" value="MFS_trans_sf"/>
</dbReference>
<feature type="transmembrane region" description="Helical" evidence="6">
    <location>
        <begin position="673"/>
        <end position="692"/>
    </location>
</feature>
<evidence type="ECO:0000259" key="7">
    <source>
        <dbReference type="PROSITE" id="PS50850"/>
    </source>
</evidence>
<reference evidence="8" key="1">
    <citation type="submission" date="2021-11" db="EMBL/GenBank/DDBJ databases">
        <title>Draft genome sequence of Alcaligenes endophyticus type strain CCUG 75668T.</title>
        <authorList>
            <person name="Salva-Serra F."/>
            <person name="Duran R.E."/>
            <person name="Seeger M."/>
            <person name="Moore E.R.B."/>
            <person name="Jaen-Luchoro D."/>
        </authorList>
    </citation>
    <scope>NUCLEOTIDE SEQUENCE</scope>
    <source>
        <strain evidence="8">CCUG 75668</strain>
    </source>
</reference>
<organism evidence="8 9">
    <name type="scientific">Alcaligenes endophyticus</name>
    <dbReference type="NCBI Taxonomy" id="1929088"/>
    <lineage>
        <taxon>Bacteria</taxon>
        <taxon>Pseudomonadati</taxon>
        <taxon>Pseudomonadota</taxon>
        <taxon>Betaproteobacteria</taxon>
        <taxon>Burkholderiales</taxon>
        <taxon>Alcaligenaceae</taxon>
        <taxon>Alcaligenes</taxon>
    </lineage>
</organism>
<evidence type="ECO:0000313" key="8">
    <source>
        <dbReference type="EMBL" id="MDN4120081.1"/>
    </source>
</evidence>
<feature type="transmembrane region" description="Helical" evidence="6">
    <location>
        <begin position="642"/>
        <end position="661"/>
    </location>
</feature>
<dbReference type="Gene3D" id="1.20.1250.20">
    <property type="entry name" value="MFS general substrate transporter like domains"/>
    <property type="match status" value="2"/>
</dbReference>
<keyword evidence="3 6" id="KW-0812">Transmembrane</keyword>
<feature type="transmembrane region" description="Helical" evidence="6">
    <location>
        <begin position="465"/>
        <end position="483"/>
    </location>
</feature>
<evidence type="ECO:0000256" key="4">
    <source>
        <dbReference type="ARBA" id="ARBA00022989"/>
    </source>
</evidence>
<protein>
    <submittedName>
        <fullName evidence="8">MFS transporter</fullName>
    </submittedName>
</protein>
<dbReference type="RefSeq" id="WP_266122583.1">
    <property type="nucleotide sequence ID" value="NZ_JAJHNU010000001.1"/>
</dbReference>
<feature type="transmembrane region" description="Helical" evidence="6">
    <location>
        <begin position="524"/>
        <end position="546"/>
    </location>
</feature>
<dbReference type="PROSITE" id="PS50850">
    <property type="entry name" value="MFS"/>
    <property type="match status" value="1"/>
</dbReference>
<feature type="transmembrane region" description="Helical" evidence="6">
    <location>
        <begin position="552"/>
        <end position="572"/>
    </location>
</feature>
<dbReference type="InterPro" id="IPR011701">
    <property type="entry name" value="MFS"/>
</dbReference>
<proteinExistence type="predicted"/>
<accession>A0ABT8EFK6</accession>
<keyword evidence="9" id="KW-1185">Reference proteome</keyword>
<evidence type="ECO:0000256" key="6">
    <source>
        <dbReference type="SAM" id="Phobius"/>
    </source>
</evidence>
<keyword evidence="4 6" id="KW-1133">Transmembrane helix</keyword>
<name>A0ABT8EFK6_9BURK</name>
<feature type="transmembrane region" description="Helical" evidence="6">
    <location>
        <begin position="399"/>
        <end position="418"/>
    </location>
</feature>
<sequence>MALPHLARVKAITPAWAPLFLACLLILSLAQMLMGGLSLAALQRLQADNTAQKFDLYAAQTVERIQLGLNLGKSLEQYYGLQQTLEQLQRRLPQAQYVAVVSAQGKVIRQAGAPPAWLSEPTRLLTTAAASTGLSLAGQVEIALPFLQNSAVSKASPIAWLVVAGHSTLEQRVLRANLILLAVLTVVAAAAMTLVLRRCAPQQTRWTRMAYRFAPVVILLAAQMLYAVYTIYGFQHAWQNIAQERAAELAQSVQSDLERLVSYGVMLEQRTDLEHYLSQRAASSSLIEKFTLSWSDQPLDSSLANSVQVLLSLPVRDPATDHVVAILATHINQQALQSSIHERVWEALTVAVASGVAALELLLLLRLWHQGGYKLPIGRLVTGLTQVATERLPLLARPIMFAFLFAWAMPIGFLPLYAGQLLPPGLEPEQQSFWMALPITVEMGCGLLAALCAGRWSDRHGWSGVVLSGLVLSIAMAGLSAWAPDMTTFLVARGGVGFAYGLSWMGLQGFVVQRSPVANRGHNMASIVAGIFAGYLSGAALGAMLVQQYGAPVVFVSSALLFVFPLLGVWALRRWSQHSPPVARPAPPAQDNRRGRISSLLACRGFSLLLLACVIPFSLAQVGLLNYAVPLYLAELGAPTAAAGRVLMLYGLCVIYVGPLMGRWADRKLHTKYYLIAAGGVASVGLMLQGTLGGVWGIALATLCLALSSCLAAGAQAAYMLALGPVQHYGAVGASSVLRAADKVGQMLGPVVIAILLAAGSMSTALFYLGLVYALLTLCFMLFAPPQEVKADNGAAPSR</sequence>